<dbReference type="Gene3D" id="1.10.287.470">
    <property type="entry name" value="Helix hairpin bin"/>
    <property type="match status" value="1"/>
</dbReference>
<dbReference type="Pfam" id="PF25954">
    <property type="entry name" value="Beta-barrel_RND_2"/>
    <property type="match status" value="1"/>
</dbReference>
<evidence type="ECO:0000259" key="3">
    <source>
        <dbReference type="Pfam" id="PF25917"/>
    </source>
</evidence>
<gene>
    <name evidence="5" type="ORF">ABID37_001780</name>
</gene>
<proteinExistence type="inferred from homology"/>
<dbReference type="PANTHER" id="PTHR30469">
    <property type="entry name" value="MULTIDRUG RESISTANCE PROTEIN MDTA"/>
    <property type="match status" value="1"/>
</dbReference>
<protein>
    <submittedName>
        <fullName evidence="5">RND family efflux transporter MFP subunit</fullName>
    </submittedName>
</protein>
<dbReference type="Pfam" id="PF25917">
    <property type="entry name" value="BSH_RND"/>
    <property type="match status" value="1"/>
</dbReference>
<dbReference type="InterPro" id="IPR006143">
    <property type="entry name" value="RND_pump_MFP"/>
</dbReference>
<dbReference type="Proteomes" id="UP001549076">
    <property type="component" value="Unassembled WGS sequence"/>
</dbReference>
<dbReference type="InterPro" id="IPR058625">
    <property type="entry name" value="MdtA-like_BSH"/>
</dbReference>
<dbReference type="Gene3D" id="2.40.420.20">
    <property type="match status" value="1"/>
</dbReference>
<dbReference type="PANTHER" id="PTHR30469:SF13">
    <property type="entry name" value="HAE1 FAMILY EFFLUX PUMP MFP COMPONENT"/>
    <property type="match status" value="1"/>
</dbReference>
<dbReference type="InterPro" id="IPR058792">
    <property type="entry name" value="Beta-barrel_RND_2"/>
</dbReference>
<feature type="domain" description="Multidrug resistance protein MdtA-like barrel-sandwich hybrid" evidence="3">
    <location>
        <begin position="91"/>
        <end position="212"/>
    </location>
</feature>
<sequence length="382" mass="39688">MTAWKQILFAIAILAVAAVAGYMFVPGSAATLARLGIGPGEGPATATGSIGGGSGQQEGGGRSVSVITVPASMATINDRLSAIGTGRAKATVAVTPYGSGRLTELLVESGARVENGQVIAKLDSATEEIAVERARATREDAAARVERIRQLRSSNAATQVQLTDAELALRNAELSLHDAEVALERRSVTSPISGIVGILPIEAGNYVTSQTSIATIDDRSSILVDFHVPERFAAMIEIGAPIRATPLANPNREYAGTVSAIDNRIDEKSRTLWVQAAIANPSDSLRAGMSFQIAMQFPGESYPAVSPLAVQWGTDGAFIWTVEGGKAKRIPVRIVQRNTENVLIDAPINAGTVVVTEGVQSVREGGGVRIAGDAARALGADG</sequence>
<organism evidence="5 6">
    <name type="scientific">Aquamicrobium terrae</name>
    <dbReference type="NCBI Taxonomy" id="1324945"/>
    <lineage>
        <taxon>Bacteria</taxon>
        <taxon>Pseudomonadati</taxon>
        <taxon>Pseudomonadota</taxon>
        <taxon>Alphaproteobacteria</taxon>
        <taxon>Hyphomicrobiales</taxon>
        <taxon>Phyllobacteriaceae</taxon>
        <taxon>Aquamicrobium</taxon>
    </lineage>
</organism>
<feature type="coiled-coil region" evidence="2">
    <location>
        <begin position="131"/>
        <end position="182"/>
    </location>
</feature>
<dbReference type="EMBL" id="JBEPML010000005">
    <property type="protein sequence ID" value="MET3791572.1"/>
    <property type="molecule type" value="Genomic_DNA"/>
</dbReference>
<comment type="similarity">
    <text evidence="1">Belongs to the membrane fusion protein (MFP) (TC 8.A.1) family.</text>
</comment>
<dbReference type="Gene3D" id="2.40.30.170">
    <property type="match status" value="1"/>
</dbReference>
<evidence type="ECO:0000256" key="1">
    <source>
        <dbReference type="ARBA" id="ARBA00009477"/>
    </source>
</evidence>
<accession>A0ABV2N185</accession>
<reference evidence="5 6" key="1">
    <citation type="submission" date="2024-06" db="EMBL/GenBank/DDBJ databases">
        <title>Genomic Encyclopedia of Type Strains, Phase IV (KMG-IV): sequencing the most valuable type-strain genomes for metagenomic binning, comparative biology and taxonomic classification.</title>
        <authorList>
            <person name="Goeker M."/>
        </authorList>
    </citation>
    <scope>NUCLEOTIDE SEQUENCE [LARGE SCALE GENOMIC DNA]</scope>
    <source>
        <strain evidence="5 6">DSM 27865</strain>
    </source>
</reference>
<evidence type="ECO:0000313" key="5">
    <source>
        <dbReference type="EMBL" id="MET3791572.1"/>
    </source>
</evidence>
<feature type="domain" description="CusB-like beta-barrel" evidence="4">
    <location>
        <begin position="224"/>
        <end position="296"/>
    </location>
</feature>
<keyword evidence="2" id="KW-0175">Coiled coil</keyword>
<dbReference type="RefSeq" id="WP_354193905.1">
    <property type="nucleotide sequence ID" value="NZ_JBEPML010000005.1"/>
</dbReference>
<evidence type="ECO:0000313" key="6">
    <source>
        <dbReference type="Proteomes" id="UP001549076"/>
    </source>
</evidence>
<evidence type="ECO:0000259" key="4">
    <source>
        <dbReference type="Pfam" id="PF25954"/>
    </source>
</evidence>
<dbReference type="SUPFAM" id="SSF111369">
    <property type="entry name" value="HlyD-like secretion proteins"/>
    <property type="match status" value="1"/>
</dbReference>
<evidence type="ECO:0000256" key="2">
    <source>
        <dbReference type="SAM" id="Coils"/>
    </source>
</evidence>
<dbReference type="Gene3D" id="2.40.50.100">
    <property type="match status" value="1"/>
</dbReference>
<name>A0ABV2N185_9HYPH</name>
<keyword evidence="6" id="KW-1185">Reference proteome</keyword>
<comment type="caution">
    <text evidence="5">The sequence shown here is derived from an EMBL/GenBank/DDBJ whole genome shotgun (WGS) entry which is preliminary data.</text>
</comment>
<dbReference type="NCBIfam" id="TIGR01730">
    <property type="entry name" value="RND_mfp"/>
    <property type="match status" value="1"/>
</dbReference>